<dbReference type="Proteomes" id="UP000199323">
    <property type="component" value="Unassembled WGS sequence"/>
</dbReference>
<reference evidence="1 2" key="1">
    <citation type="submission" date="2016-10" db="EMBL/GenBank/DDBJ databases">
        <authorList>
            <person name="de Groot N.N."/>
        </authorList>
    </citation>
    <scope>NUCLEOTIDE SEQUENCE [LARGE SCALE GENOMIC DNA]</scope>
    <source>
        <strain evidence="1 2">CGMCC 4.3510</strain>
    </source>
</reference>
<feature type="non-terminal residue" evidence="1">
    <location>
        <position position="1"/>
    </location>
</feature>
<sequence>WRGEAGDPAAAAEATADLLTDYLRVLGPDHPDTLTISRNLAYWQGKADER</sequence>
<dbReference type="Gene3D" id="1.25.40.10">
    <property type="entry name" value="Tetratricopeptide repeat domain"/>
    <property type="match status" value="1"/>
</dbReference>
<protein>
    <recommendedName>
        <fullName evidence="3">Tetratricopeptide repeat protein</fullName>
    </recommendedName>
</protein>
<keyword evidence="2" id="KW-1185">Reference proteome</keyword>
<accession>A0A1I2L546</accession>
<gene>
    <name evidence="1" type="ORF">SAMN05216251_1271</name>
</gene>
<organism evidence="1 2">
    <name type="scientific">Actinacidiphila alni</name>
    <dbReference type="NCBI Taxonomy" id="380248"/>
    <lineage>
        <taxon>Bacteria</taxon>
        <taxon>Bacillati</taxon>
        <taxon>Actinomycetota</taxon>
        <taxon>Actinomycetes</taxon>
        <taxon>Kitasatosporales</taxon>
        <taxon>Streptomycetaceae</taxon>
        <taxon>Actinacidiphila</taxon>
    </lineage>
</organism>
<evidence type="ECO:0000313" key="1">
    <source>
        <dbReference type="EMBL" id="SFF74472.1"/>
    </source>
</evidence>
<proteinExistence type="predicted"/>
<name>A0A1I2L546_9ACTN</name>
<dbReference type="EMBL" id="FONG01000027">
    <property type="protein sequence ID" value="SFF74472.1"/>
    <property type="molecule type" value="Genomic_DNA"/>
</dbReference>
<evidence type="ECO:0008006" key="3">
    <source>
        <dbReference type="Google" id="ProtNLM"/>
    </source>
</evidence>
<dbReference type="InterPro" id="IPR011990">
    <property type="entry name" value="TPR-like_helical_dom_sf"/>
</dbReference>
<evidence type="ECO:0000313" key="2">
    <source>
        <dbReference type="Proteomes" id="UP000199323"/>
    </source>
</evidence>
<dbReference type="AlphaFoldDB" id="A0A1I2L546"/>